<gene>
    <name evidence="5" type="ORF">IAA61_05080</name>
</gene>
<dbReference type="SMART" id="SM00354">
    <property type="entry name" value="HTH_LACI"/>
    <property type="match status" value="1"/>
</dbReference>
<dbReference type="InterPro" id="IPR010982">
    <property type="entry name" value="Lambda_DNA-bd_dom_sf"/>
</dbReference>
<feature type="domain" description="HTH lacI-type" evidence="4">
    <location>
        <begin position="4"/>
        <end position="58"/>
    </location>
</feature>
<keyword evidence="1" id="KW-0805">Transcription regulation</keyword>
<dbReference type="CDD" id="cd06267">
    <property type="entry name" value="PBP1_LacI_sugar_binding-like"/>
    <property type="match status" value="1"/>
</dbReference>
<protein>
    <submittedName>
        <fullName evidence="5">LacI family DNA-binding transcriptional regulator</fullName>
    </submittedName>
</protein>
<dbReference type="Gene3D" id="3.40.50.2300">
    <property type="match status" value="2"/>
</dbReference>
<dbReference type="SUPFAM" id="SSF47413">
    <property type="entry name" value="lambda repressor-like DNA-binding domains"/>
    <property type="match status" value="1"/>
</dbReference>
<evidence type="ECO:0000256" key="1">
    <source>
        <dbReference type="ARBA" id="ARBA00023015"/>
    </source>
</evidence>
<comment type="caution">
    <text evidence="5">The sequence shown here is derived from an EMBL/GenBank/DDBJ whole genome shotgun (WGS) entry which is preliminary data.</text>
</comment>
<dbReference type="AlphaFoldDB" id="A0A9D1SEI2"/>
<organism evidence="5 6">
    <name type="scientific">Candidatus Ornithomonoglobus merdipullorum</name>
    <dbReference type="NCBI Taxonomy" id="2840895"/>
    <lineage>
        <taxon>Bacteria</taxon>
        <taxon>Bacillati</taxon>
        <taxon>Bacillota</taxon>
        <taxon>Clostridia</taxon>
        <taxon>Candidatus Ornithomonoglobus</taxon>
    </lineage>
</organism>
<dbReference type="PANTHER" id="PTHR30146:SF109">
    <property type="entry name" value="HTH-TYPE TRANSCRIPTIONAL REGULATOR GALS"/>
    <property type="match status" value="1"/>
</dbReference>
<dbReference type="Pfam" id="PF00356">
    <property type="entry name" value="LacI"/>
    <property type="match status" value="1"/>
</dbReference>
<keyword evidence="2 5" id="KW-0238">DNA-binding</keyword>
<evidence type="ECO:0000256" key="2">
    <source>
        <dbReference type="ARBA" id="ARBA00023125"/>
    </source>
</evidence>
<dbReference type="InterPro" id="IPR028082">
    <property type="entry name" value="Peripla_BP_I"/>
</dbReference>
<evidence type="ECO:0000256" key="3">
    <source>
        <dbReference type="ARBA" id="ARBA00023163"/>
    </source>
</evidence>
<dbReference type="Gene3D" id="1.10.260.40">
    <property type="entry name" value="lambda repressor-like DNA-binding domains"/>
    <property type="match status" value="1"/>
</dbReference>
<dbReference type="InterPro" id="IPR000843">
    <property type="entry name" value="HTH_LacI"/>
</dbReference>
<evidence type="ECO:0000313" key="5">
    <source>
        <dbReference type="EMBL" id="HIU57171.1"/>
    </source>
</evidence>
<dbReference type="CDD" id="cd01392">
    <property type="entry name" value="HTH_LacI"/>
    <property type="match status" value="1"/>
</dbReference>
<dbReference type="InterPro" id="IPR046335">
    <property type="entry name" value="LacI/GalR-like_sensor"/>
</dbReference>
<sequence length="342" mass="36823">MIGPTIKDVAREAGVCPSTVSRALSGSDVISEETKGRVAAAAQKLGYTPNTAARSLRSDSSGMIGIVVPDISGEFYAACASGVYHTALEHGYSVLIADTEKRDGSGADCVKALLERRADGIIFIGGGSDAMVADTAARGIPVVTGDSSMEGVPSVTFNNRETVSRLVKALYDDGCRSFTYIGEPTETHRNLRERLDGYRDGLCACAEAEGREMIDERLDRDKLKAGFEIYCESFANIERPEAVITSNDLIAQGIISAANKAGRAIPDEIAVAGFDDARASAYWTPPLTTIRQEAGVLAEECFKKLYAMIKKQEVKNTVLRQKVIVRGSMRISEESFKKHLAH</sequence>
<name>A0A9D1SEI2_9FIRM</name>
<dbReference type="PANTHER" id="PTHR30146">
    <property type="entry name" value="LACI-RELATED TRANSCRIPTIONAL REPRESSOR"/>
    <property type="match status" value="1"/>
</dbReference>
<dbReference type="EMBL" id="DVNB01000051">
    <property type="protein sequence ID" value="HIU57171.1"/>
    <property type="molecule type" value="Genomic_DNA"/>
</dbReference>
<keyword evidence="3" id="KW-0804">Transcription</keyword>
<accession>A0A9D1SEI2</accession>
<dbReference type="PROSITE" id="PS50932">
    <property type="entry name" value="HTH_LACI_2"/>
    <property type="match status" value="1"/>
</dbReference>
<dbReference type="Pfam" id="PF13377">
    <property type="entry name" value="Peripla_BP_3"/>
    <property type="match status" value="1"/>
</dbReference>
<proteinExistence type="predicted"/>
<dbReference type="GO" id="GO:0003700">
    <property type="term" value="F:DNA-binding transcription factor activity"/>
    <property type="evidence" value="ECO:0007669"/>
    <property type="project" value="TreeGrafter"/>
</dbReference>
<evidence type="ECO:0000313" key="6">
    <source>
        <dbReference type="Proteomes" id="UP000824109"/>
    </source>
</evidence>
<dbReference type="Proteomes" id="UP000824109">
    <property type="component" value="Unassembled WGS sequence"/>
</dbReference>
<reference evidence="5" key="2">
    <citation type="journal article" date="2021" name="PeerJ">
        <title>Extensive microbial diversity within the chicken gut microbiome revealed by metagenomics and culture.</title>
        <authorList>
            <person name="Gilroy R."/>
            <person name="Ravi A."/>
            <person name="Getino M."/>
            <person name="Pursley I."/>
            <person name="Horton D.L."/>
            <person name="Alikhan N.F."/>
            <person name="Baker D."/>
            <person name="Gharbi K."/>
            <person name="Hall N."/>
            <person name="Watson M."/>
            <person name="Adriaenssens E.M."/>
            <person name="Foster-Nyarko E."/>
            <person name="Jarju S."/>
            <person name="Secka A."/>
            <person name="Antonio M."/>
            <person name="Oren A."/>
            <person name="Chaudhuri R.R."/>
            <person name="La Ragione R."/>
            <person name="Hildebrand F."/>
            <person name="Pallen M.J."/>
        </authorList>
    </citation>
    <scope>NUCLEOTIDE SEQUENCE</scope>
    <source>
        <strain evidence="5">USAMLcec3-3695</strain>
    </source>
</reference>
<dbReference type="SUPFAM" id="SSF53822">
    <property type="entry name" value="Periplasmic binding protein-like I"/>
    <property type="match status" value="1"/>
</dbReference>
<dbReference type="GO" id="GO:0000976">
    <property type="term" value="F:transcription cis-regulatory region binding"/>
    <property type="evidence" value="ECO:0007669"/>
    <property type="project" value="TreeGrafter"/>
</dbReference>
<evidence type="ECO:0000259" key="4">
    <source>
        <dbReference type="PROSITE" id="PS50932"/>
    </source>
</evidence>
<reference evidence="5" key="1">
    <citation type="submission" date="2020-10" db="EMBL/GenBank/DDBJ databases">
        <authorList>
            <person name="Gilroy R."/>
        </authorList>
    </citation>
    <scope>NUCLEOTIDE SEQUENCE</scope>
    <source>
        <strain evidence="5">USAMLcec3-3695</strain>
    </source>
</reference>